<feature type="domain" description="C3H1-type" evidence="6">
    <location>
        <begin position="152"/>
        <end position="179"/>
    </location>
</feature>
<gene>
    <name evidence="7" type="ORF">FNV43_RR04107</name>
</gene>
<evidence type="ECO:0000256" key="1">
    <source>
        <dbReference type="ARBA" id="ARBA00022723"/>
    </source>
</evidence>
<keyword evidence="2" id="KW-0677">Repeat</keyword>
<dbReference type="InterPro" id="IPR036397">
    <property type="entry name" value="RNaseH_sf"/>
</dbReference>
<sequence>MPPLPLQAYCVDNEEQYGPALKRAKTCGEIQSICLFYPNMSSDSIGFSPLFDQHSQFEQQIRPLKKPRISEEGQSISLPCPPLKAVMNNNSIGFWTQLSTKKNVDPHSQFEQHAKPRIPEENQSHSLPYPPPMNARMTTSNARVNNGANNVFFKTRLCAKFIVGKCKNGENCNFAHGIEDMRPTFIFQPGYKDGGTKLNLHMVCLGLNWDPGGLTYEFIRSGDGCELRYLLFLSLLRYMVQGEMADAYVLIKKEIKDCSESRCSLIEGLPVVSISVGDSAEFLCGDERNVYKTEKVILVLCVSTHFNYNNVSNPKKGRDKAIWLSDFQIMVNAINSTTDHGNWETWHEVQSVRNKLAGCCSNFYWINRNYNRAADIVAKYSLKHAVSYSVFDKFLCF</sequence>
<dbReference type="Pfam" id="PF18044">
    <property type="entry name" value="zf-CCCH_4"/>
    <property type="match status" value="1"/>
</dbReference>
<dbReference type="Proteomes" id="UP000796880">
    <property type="component" value="Unassembled WGS sequence"/>
</dbReference>
<evidence type="ECO:0000256" key="5">
    <source>
        <dbReference type="PROSITE-ProRule" id="PRU00723"/>
    </source>
</evidence>
<evidence type="ECO:0000256" key="2">
    <source>
        <dbReference type="ARBA" id="ARBA00022737"/>
    </source>
</evidence>
<keyword evidence="8" id="KW-1185">Reference proteome</keyword>
<dbReference type="OrthoDB" id="544074at2759"/>
<dbReference type="GO" id="GO:0010468">
    <property type="term" value="P:regulation of gene expression"/>
    <property type="evidence" value="ECO:0007669"/>
    <property type="project" value="UniProtKB-ARBA"/>
</dbReference>
<dbReference type="PROSITE" id="PS50103">
    <property type="entry name" value="ZF_C3H1"/>
    <property type="match status" value="1"/>
</dbReference>
<dbReference type="GO" id="GO:0051252">
    <property type="term" value="P:regulation of RNA metabolic process"/>
    <property type="evidence" value="ECO:0007669"/>
    <property type="project" value="UniProtKB-ARBA"/>
</dbReference>
<dbReference type="InterPro" id="IPR041367">
    <property type="entry name" value="Znf-CCCH_4"/>
</dbReference>
<evidence type="ECO:0000256" key="4">
    <source>
        <dbReference type="ARBA" id="ARBA00022833"/>
    </source>
</evidence>
<dbReference type="GO" id="GO:0003729">
    <property type="term" value="F:mRNA binding"/>
    <property type="evidence" value="ECO:0007669"/>
    <property type="project" value="InterPro"/>
</dbReference>
<evidence type="ECO:0000313" key="7">
    <source>
        <dbReference type="EMBL" id="KAF3453666.1"/>
    </source>
</evidence>
<keyword evidence="1 5" id="KW-0479">Metal-binding</keyword>
<dbReference type="FunFam" id="4.10.1000.10:FF:000003">
    <property type="entry name" value="Zinc finger CCCH domain-containing protein"/>
    <property type="match status" value="1"/>
</dbReference>
<reference evidence="7" key="1">
    <citation type="submission" date="2020-03" db="EMBL/GenBank/DDBJ databases">
        <title>A high-quality chromosome-level genome assembly of a woody plant with both climbing and erect habits, Rhamnella rubrinervis.</title>
        <authorList>
            <person name="Lu Z."/>
            <person name="Yang Y."/>
            <person name="Zhu X."/>
            <person name="Sun Y."/>
        </authorList>
    </citation>
    <scope>NUCLEOTIDE SEQUENCE</scope>
    <source>
        <strain evidence="7">BYM</strain>
        <tissue evidence="7">Leaf</tissue>
    </source>
</reference>
<dbReference type="Gene3D" id="3.30.420.10">
    <property type="entry name" value="Ribonuclease H-like superfamily/Ribonuclease H"/>
    <property type="match status" value="1"/>
</dbReference>
<dbReference type="AlphaFoldDB" id="A0A8K0MP98"/>
<dbReference type="PANTHER" id="PTHR12547:SF121">
    <property type="entry name" value="ZINC FINGER CCCH DOMAIN-CONTAINING PROTEIN 39"/>
    <property type="match status" value="1"/>
</dbReference>
<dbReference type="InterPro" id="IPR000571">
    <property type="entry name" value="Znf_CCCH"/>
</dbReference>
<dbReference type="InterPro" id="IPR036855">
    <property type="entry name" value="Znf_CCCH_sf"/>
</dbReference>
<dbReference type="EMBL" id="VOIH02000002">
    <property type="protein sequence ID" value="KAF3453666.1"/>
    <property type="molecule type" value="Genomic_DNA"/>
</dbReference>
<evidence type="ECO:0000313" key="8">
    <source>
        <dbReference type="Proteomes" id="UP000796880"/>
    </source>
</evidence>
<accession>A0A8K0MP98</accession>
<dbReference type="Gene3D" id="4.10.1000.10">
    <property type="entry name" value="Zinc finger, CCCH-type"/>
    <property type="match status" value="1"/>
</dbReference>
<dbReference type="InterPro" id="IPR045877">
    <property type="entry name" value="ZFP36-like"/>
</dbReference>
<proteinExistence type="predicted"/>
<dbReference type="SMART" id="SM00356">
    <property type="entry name" value="ZnF_C3H1"/>
    <property type="match status" value="1"/>
</dbReference>
<organism evidence="7 8">
    <name type="scientific">Rhamnella rubrinervis</name>
    <dbReference type="NCBI Taxonomy" id="2594499"/>
    <lineage>
        <taxon>Eukaryota</taxon>
        <taxon>Viridiplantae</taxon>
        <taxon>Streptophyta</taxon>
        <taxon>Embryophyta</taxon>
        <taxon>Tracheophyta</taxon>
        <taxon>Spermatophyta</taxon>
        <taxon>Magnoliopsida</taxon>
        <taxon>eudicotyledons</taxon>
        <taxon>Gunneridae</taxon>
        <taxon>Pentapetalae</taxon>
        <taxon>rosids</taxon>
        <taxon>fabids</taxon>
        <taxon>Rosales</taxon>
        <taxon>Rhamnaceae</taxon>
        <taxon>rhamnoid group</taxon>
        <taxon>Rhamneae</taxon>
        <taxon>Rhamnella</taxon>
    </lineage>
</organism>
<keyword evidence="3 5" id="KW-0863">Zinc-finger</keyword>
<dbReference type="GO" id="GO:0008270">
    <property type="term" value="F:zinc ion binding"/>
    <property type="evidence" value="ECO:0007669"/>
    <property type="project" value="UniProtKB-KW"/>
</dbReference>
<name>A0A8K0MP98_9ROSA</name>
<dbReference type="PANTHER" id="PTHR12547">
    <property type="entry name" value="CCCH ZINC FINGER/TIS11-RELATED"/>
    <property type="match status" value="1"/>
</dbReference>
<evidence type="ECO:0000256" key="3">
    <source>
        <dbReference type="ARBA" id="ARBA00022771"/>
    </source>
</evidence>
<dbReference type="SUPFAM" id="SSF90229">
    <property type="entry name" value="CCCH zinc finger"/>
    <property type="match status" value="1"/>
</dbReference>
<protein>
    <recommendedName>
        <fullName evidence="6">C3H1-type domain-containing protein</fullName>
    </recommendedName>
</protein>
<comment type="caution">
    <text evidence="7">The sequence shown here is derived from an EMBL/GenBank/DDBJ whole genome shotgun (WGS) entry which is preliminary data.</text>
</comment>
<feature type="zinc finger region" description="C3H1-type" evidence="5">
    <location>
        <begin position="152"/>
        <end position="179"/>
    </location>
</feature>
<evidence type="ECO:0000259" key="6">
    <source>
        <dbReference type="PROSITE" id="PS50103"/>
    </source>
</evidence>
<keyword evidence="4 5" id="KW-0862">Zinc</keyword>